<accession>R7ZQW3</accession>
<protein>
    <submittedName>
        <fullName evidence="1">Uncharacterized protein</fullName>
    </submittedName>
</protein>
<dbReference type="AlphaFoldDB" id="R7ZQW3"/>
<dbReference type="STRING" id="1232681.ADIS_2955"/>
<proteinExistence type="predicted"/>
<keyword evidence="2" id="KW-1185">Reference proteome</keyword>
<evidence type="ECO:0000313" key="2">
    <source>
        <dbReference type="Proteomes" id="UP000013909"/>
    </source>
</evidence>
<reference evidence="1 2" key="1">
    <citation type="submission" date="2013-02" db="EMBL/GenBank/DDBJ databases">
        <title>A novel strain isolated from Lonar lake, Maharashtra, India.</title>
        <authorList>
            <person name="Singh A."/>
        </authorList>
    </citation>
    <scope>NUCLEOTIDE SEQUENCE [LARGE SCALE GENOMIC DNA]</scope>
    <source>
        <strain evidence="1 2">AK24</strain>
    </source>
</reference>
<comment type="caution">
    <text evidence="1">The sequence shown here is derived from an EMBL/GenBank/DDBJ whole genome shotgun (WGS) entry which is preliminary data.</text>
</comment>
<name>R7ZQW3_9BACT</name>
<evidence type="ECO:0000313" key="1">
    <source>
        <dbReference type="EMBL" id="EON76505.1"/>
    </source>
</evidence>
<gene>
    <name evidence="1" type="ORF">ADIS_2955</name>
</gene>
<organism evidence="1 2">
    <name type="scientific">Lunatimonas lonarensis</name>
    <dbReference type="NCBI Taxonomy" id="1232681"/>
    <lineage>
        <taxon>Bacteria</taxon>
        <taxon>Pseudomonadati</taxon>
        <taxon>Bacteroidota</taxon>
        <taxon>Cytophagia</taxon>
        <taxon>Cytophagales</taxon>
        <taxon>Cyclobacteriaceae</taxon>
    </lineage>
</organism>
<sequence>MIGEGHQIETNLKTKSQIDLAVPLPTSIQPVKQPNNNSA</sequence>
<dbReference type="Proteomes" id="UP000013909">
    <property type="component" value="Unassembled WGS sequence"/>
</dbReference>
<dbReference type="EMBL" id="AQHR01000085">
    <property type="protein sequence ID" value="EON76505.1"/>
    <property type="molecule type" value="Genomic_DNA"/>
</dbReference>